<keyword evidence="1" id="KW-0812">Transmembrane</keyword>
<evidence type="ECO:0000313" key="2">
    <source>
        <dbReference type="EMBL" id="GII97213.1"/>
    </source>
</evidence>
<feature type="transmembrane region" description="Helical" evidence="1">
    <location>
        <begin position="124"/>
        <end position="144"/>
    </location>
</feature>
<keyword evidence="1" id="KW-1133">Transmembrane helix</keyword>
<accession>A0A919RP03</accession>
<feature type="transmembrane region" description="Helical" evidence="1">
    <location>
        <begin position="98"/>
        <end position="118"/>
    </location>
</feature>
<organism evidence="2 3">
    <name type="scientific">Sinosporangium siamense</name>
    <dbReference type="NCBI Taxonomy" id="1367973"/>
    <lineage>
        <taxon>Bacteria</taxon>
        <taxon>Bacillati</taxon>
        <taxon>Actinomycetota</taxon>
        <taxon>Actinomycetes</taxon>
        <taxon>Streptosporangiales</taxon>
        <taxon>Streptosporangiaceae</taxon>
        <taxon>Sinosporangium</taxon>
    </lineage>
</organism>
<feature type="transmembrane region" description="Helical" evidence="1">
    <location>
        <begin position="238"/>
        <end position="257"/>
    </location>
</feature>
<feature type="transmembrane region" description="Helical" evidence="1">
    <location>
        <begin position="151"/>
        <end position="172"/>
    </location>
</feature>
<feature type="transmembrane region" description="Helical" evidence="1">
    <location>
        <begin position="178"/>
        <end position="203"/>
    </location>
</feature>
<gene>
    <name evidence="2" type="ORF">Ssi02_74440</name>
</gene>
<dbReference type="RefSeq" id="WP_204032703.1">
    <property type="nucleotide sequence ID" value="NZ_BOOW01000056.1"/>
</dbReference>
<feature type="transmembrane region" description="Helical" evidence="1">
    <location>
        <begin position="30"/>
        <end position="49"/>
    </location>
</feature>
<keyword evidence="1" id="KW-0472">Membrane</keyword>
<feature type="transmembrane region" description="Helical" evidence="1">
    <location>
        <begin position="6"/>
        <end position="23"/>
    </location>
</feature>
<proteinExistence type="predicted"/>
<feature type="transmembrane region" description="Helical" evidence="1">
    <location>
        <begin position="69"/>
        <end position="86"/>
    </location>
</feature>
<dbReference type="EMBL" id="BOOW01000056">
    <property type="protein sequence ID" value="GII97213.1"/>
    <property type="molecule type" value="Genomic_DNA"/>
</dbReference>
<dbReference type="AlphaFoldDB" id="A0A919RP03"/>
<evidence type="ECO:0000256" key="1">
    <source>
        <dbReference type="SAM" id="Phobius"/>
    </source>
</evidence>
<sequence length="437" mass="47056">MVFAAIVFGLTWWLGLYVVLRGAGQPGARLAGAGIAVYALALAVDTLRVGQAADAVVLDKVLLGRVESVLVGLPLLLWTGACLRLLPDAGPLERLWRFGLVPLGLAGITAVVATGGLFEGWHPAHAVLALVLVLPLIAVVVPLMRARRGAAGWLAVVATLFAALGAALFLLPTGLPEWLVLAGLAVDVVMLGVAMSMSSAFMAGESLWRDMFRSLLGALGAVVVFGGQVLVSPSPPPVVFGVIAAAVTVLTLADPLHRLLDRVAFPKDAGLRRERAELRDAAAALPRLAEGVPMDDEEFVRLTRRALAAYGDLAKLTSSPLVNLPLIDRRVKERGAGQPLDRAAELKSVLLESINRLRPREGEFGTSEEWRYFNVLYFPYVAGLRPYRRGATHHGLAGADRRAFEWFTTQVPERTLYNWQKTAAKLVADDLRRADWQ</sequence>
<reference evidence="2" key="1">
    <citation type="submission" date="2021-01" db="EMBL/GenBank/DDBJ databases">
        <title>Whole genome shotgun sequence of Sinosporangium siamense NBRC 109515.</title>
        <authorList>
            <person name="Komaki H."/>
            <person name="Tamura T."/>
        </authorList>
    </citation>
    <scope>NUCLEOTIDE SEQUENCE</scope>
    <source>
        <strain evidence="2">NBRC 109515</strain>
    </source>
</reference>
<comment type="caution">
    <text evidence="2">The sequence shown here is derived from an EMBL/GenBank/DDBJ whole genome shotgun (WGS) entry which is preliminary data.</text>
</comment>
<protein>
    <submittedName>
        <fullName evidence="2">Uncharacterized protein</fullName>
    </submittedName>
</protein>
<feature type="transmembrane region" description="Helical" evidence="1">
    <location>
        <begin position="215"/>
        <end position="232"/>
    </location>
</feature>
<keyword evidence="3" id="KW-1185">Reference proteome</keyword>
<evidence type="ECO:0000313" key="3">
    <source>
        <dbReference type="Proteomes" id="UP000606172"/>
    </source>
</evidence>
<name>A0A919RP03_9ACTN</name>
<dbReference type="Proteomes" id="UP000606172">
    <property type="component" value="Unassembled WGS sequence"/>
</dbReference>